<evidence type="ECO:0008006" key="4">
    <source>
        <dbReference type="Google" id="ProtNLM"/>
    </source>
</evidence>
<proteinExistence type="predicted"/>
<name>A0A239LQM0_9BACT</name>
<dbReference type="AlphaFoldDB" id="A0A239LQM0"/>
<accession>A0A239LQM0</accession>
<evidence type="ECO:0000313" key="2">
    <source>
        <dbReference type="EMBL" id="SNT32761.1"/>
    </source>
</evidence>
<evidence type="ECO:0000313" key="3">
    <source>
        <dbReference type="Proteomes" id="UP000198432"/>
    </source>
</evidence>
<feature type="transmembrane region" description="Helical" evidence="1">
    <location>
        <begin position="6"/>
        <end position="26"/>
    </location>
</feature>
<keyword evidence="3" id="KW-1185">Reference proteome</keyword>
<dbReference type="RefSeq" id="WP_089321934.1">
    <property type="nucleotide sequence ID" value="NZ_FZOQ01000048.1"/>
</dbReference>
<evidence type="ECO:0000256" key="1">
    <source>
        <dbReference type="SAM" id="Phobius"/>
    </source>
</evidence>
<dbReference type="Proteomes" id="UP000198432">
    <property type="component" value="Unassembled WGS sequence"/>
</dbReference>
<dbReference type="EMBL" id="FZOQ01000048">
    <property type="protein sequence ID" value="SNT32761.1"/>
    <property type="molecule type" value="Genomic_DNA"/>
</dbReference>
<keyword evidence="1" id="KW-0812">Transmembrane</keyword>
<protein>
    <recommendedName>
        <fullName evidence="4">Short C-terminal domain-containing protein</fullName>
    </recommendedName>
</protein>
<gene>
    <name evidence="2" type="ORF">SAMN06296052_1483</name>
</gene>
<reference evidence="3" key="1">
    <citation type="submission" date="2017-06" db="EMBL/GenBank/DDBJ databases">
        <authorList>
            <person name="Varghese N."/>
            <person name="Submissions S."/>
        </authorList>
    </citation>
    <scope>NUCLEOTIDE SEQUENCE [LARGE SCALE GENOMIC DNA]</scope>
    <source>
        <strain evidence="3">NKM1</strain>
    </source>
</reference>
<sequence>MEFFGFGFLCTLLFAGVVFILLYELFSSKDRAKENPLDILRKKYASFEMSTEAYEERKQVLERDLKNR</sequence>
<keyword evidence="1" id="KW-0472">Membrane</keyword>
<organism evidence="2 3">
    <name type="scientific">Pontibacter ummariensis</name>
    <dbReference type="NCBI Taxonomy" id="1610492"/>
    <lineage>
        <taxon>Bacteria</taxon>
        <taxon>Pseudomonadati</taxon>
        <taxon>Bacteroidota</taxon>
        <taxon>Cytophagia</taxon>
        <taxon>Cytophagales</taxon>
        <taxon>Hymenobacteraceae</taxon>
        <taxon>Pontibacter</taxon>
    </lineage>
</organism>
<dbReference type="OrthoDB" id="5421551at2"/>
<keyword evidence="1" id="KW-1133">Transmembrane helix</keyword>